<dbReference type="Proteomes" id="UP000563151">
    <property type="component" value="Unassembled WGS sequence"/>
</dbReference>
<dbReference type="GO" id="GO:0000150">
    <property type="term" value="F:DNA strand exchange activity"/>
    <property type="evidence" value="ECO:0007669"/>
    <property type="project" value="InterPro"/>
</dbReference>
<evidence type="ECO:0000313" key="3">
    <source>
        <dbReference type="EMBL" id="MBC2397442.1"/>
    </source>
</evidence>
<dbReference type="CDD" id="cd00338">
    <property type="entry name" value="Ser_Recombinase"/>
    <property type="match status" value="1"/>
</dbReference>
<evidence type="ECO:0000259" key="1">
    <source>
        <dbReference type="PROSITE" id="PS51736"/>
    </source>
</evidence>
<dbReference type="InterPro" id="IPR011109">
    <property type="entry name" value="DNA_bind_recombinase_dom"/>
</dbReference>
<reference evidence="3 4" key="1">
    <citation type="submission" date="2020-04" db="EMBL/GenBank/DDBJ databases">
        <title>Genomic insights into acetone-butanol-ethanol (ABE) fermentation by sequencing solventogenic clostridia strains.</title>
        <authorList>
            <person name="Brown S."/>
        </authorList>
    </citation>
    <scope>NUCLEOTIDE SEQUENCE [LARGE SCALE GENOMIC DNA]</scope>
    <source>
        <strain evidence="3 4">DJ011</strain>
    </source>
</reference>
<accession>A0A923E6J7</accession>
<comment type="caution">
    <text evidence="3">The sequence shown here is derived from an EMBL/GenBank/DDBJ whole genome shotgun (WGS) entry which is preliminary data.</text>
</comment>
<feature type="domain" description="Recombinase" evidence="2">
    <location>
        <begin position="186"/>
        <end position="312"/>
    </location>
</feature>
<dbReference type="EMBL" id="JAAZWO010000006">
    <property type="protein sequence ID" value="MBC2397442.1"/>
    <property type="molecule type" value="Genomic_DNA"/>
</dbReference>
<dbReference type="Pfam" id="PF00239">
    <property type="entry name" value="Resolvase"/>
    <property type="match status" value="1"/>
</dbReference>
<dbReference type="PROSITE" id="PS51737">
    <property type="entry name" value="RECOMBINASE_DNA_BIND"/>
    <property type="match status" value="1"/>
</dbReference>
<dbReference type="InterPro" id="IPR025827">
    <property type="entry name" value="Zn_ribbon_recom_dom"/>
</dbReference>
<dbReference type="GO" id="GO:0003677">
    <property type="term" value="F:DNA binding"/>
    <property type="evidence" value="ECO:0007669"/>
    <property type="project" value="InterPro"/>
</dbReference>
<dbReference type="InterPro" id="IPR038109">
    <property type="entry name" value="DNA_bind_recomb_sf"/>
</dbReference>
<dbReference type="SMART" id="SM00857">
    <property type="entry name" value="Resolvase"/>
    <property type="match status" value="1"/>
</dbReference>
<dbReference type="Pfam" id="PF07508">
    <property type="entry name" value="Recombinase"/>
    <property type="match status" value="1"/>
</dbReference>
<organism evidence="3 4">
    <name type="scientific">Clostridium tetanomorphum</name>
    <dbReference type="NCBI Taxonomy" id="1553"/>
    <lineage>
        <taxon>Bacteria</taxon>
        <taxon>Bacillati</taxon>
        <taxon>Bacillota</taxon>
        <taxon>Clostridia</taxon>
        <taxon>Eubacteriales</taxon>
        <taxon>Clostridiaceae</taxon>
        <taxon>Clostridium</taxon>
    </lineage>
</organism>
<keyword evidence="4" id="KW-1185">Reference proteome</keyword>
<dbReference type="InterPro" id="IPR050639">
    <property type="entry name" value="SSR_resolvase"/>
</dbReference>
<dbReference type="Gene3D" id="3.90.1750.20">
    <property type="entry name" value="Putative Large Serine Recombinase, Chain B, Domain 2"/>
    <property type="match status" value="1"/>
</dbReference>
<evidence type="ECO:0000259" key="2">
    <source>
        <dbReference type="PROSITE" id="PS51737"/>
    </source>
</evidence>
<dbReference type="PANTHER" id="PTHR30461">
    <property type="entry name" value="DNA-INVERTASE FROM LAMBDOID PROPHAGE"/>
    <property type="match status" value="1"/>
</dbReference>
<dbReference type="InterPro" id="IPR006119">
    <property type="entry name" value="Resolv_N"/>
</dbReference>
<dbReference type="AlphaFoldDB" id="A0A923E6J7"/>
<dbReference type="SUPFAM" id="SSF53041">
    <property type="entry name" value="Resolvase-like"/>
    <property type="match status" value="1"/>
</dbReference>
<sequence length="523" mass="60603">MAVSKNVTVIPAIRRVGNNKISESKPKIRVVAYCRVSTDSDEQASSYEVQIAHYTDFIKKNSEWEFAGIFADDGITGTNTKKREEFNRMIEECMAGNIDMIITKSISRFARNTLDCLKYIRQLKDKNIAVFFEKENINTMDSKGEIMLTIMASLAQQESQSLSQNVKLGIQYRYQQGEIQVNHNRFLGYTKDENKHLVIDPEGAEIVKRIYREYLEGASLLQIARGLEADGILTAAGKAKWRPETLKKILQNEKYIGDALLQKTYTVDFLSKKRVKNNGIVPQYYVENSHEPIIPRDLFMQVQEEMVRRANIRSGKSSKKRVYSSKYALSSIVYCEQCGDIYRRVHWNNRGYKSIVWRCVSRLEEKGSDCTSPTVNEETLQTAVVKAINKLLANKEPFLQVLLKNIDTVLNEENDNATDDIDSKLEELQKELLKQAKSKNDYDDVADEIYRLRELKQNTLVENAEREGKRQRIIEMTDFLNEQSYELEEYDEQLVRRLIEKVIVHDNRFEIEFKSGIEIQIDE</sequence>
<dbReference type="Pfam" id="PF13408">
    <property type="entry name" value="Zn_ribbon_recom"/>
    <property type="match status" value="1"/>
</dbReference>
<name>A0A923E6J7_CLOTT</name>
<evidence type="ECO:0000313" key="4">
    <source>
        <dbReference type="Proteomes" id="UP000563151"/>
    </source>
</evidence>
<feature type="domain" description="Resolvase/invertase-type recombinase catalytic" evidence="1">
    <location>
        <begin position="29"/>
        <end position="177"/>
    </location>
</feature>
<proteinExistence type="predicted"/>
<dbReference type="InterPro" id="IPR036162">
    <property type="entry name" value="Resolvase-like_N_sf"/>
</dbReference>
<dbReference type="RefSeq" id="WP_173679928.1">
    <property type="nucleotide sequence ID" value="NZ_JAAZWO010000006.1"/>
</dbReference>
<gene>
    <name evidence="3" type="ORF">HGG79_06605</name>
</gene>
<dbReference type="PANTHER" id="PTHR30461:SF23">
    <property type="entry name" value="DNA RECOMBINASE-RELATED"/>
    <property type="match status" value="1"/>
</dbReference>
<dbReference type="Gene3D" id="3.40.50.1390">
    <property type="entry name" value="Resolvase, N-terminal catalytic domain"/>
    <property type="match status" value="1"/>
</dbReference>
<dbReference type="PROSITE" id="PS51736">
    <property type="entry name" value="RECOMBINASES_3"/>
    <property type="match status" value="1"/>
</dbReference>
<protein>
    <submittedName>
        <fullName evidence="3">Recombinase family protein</fullName>
    </submittedName>
</protein>